<evidence type="ECO:0000256" key="5">
    <source>
        <dbReference type="RuleBase" id="RU362028"/>
    </source>
</evidence>
<sequence>MKQPFTLEWIIPKEAEGQLLREFLKEHNISKTALTDIKFNGGSIKVNHQEMNVRYRLNEQDLLQISFPPEVASDNVKPEAIPLHIVYEDDYLLVINKQAGMASIPSRQHLSGTLSNALLHYYQEKGISSTIHLVNRLDRDTSGLLIVAKHRYVHYLFSKAHETKMIRRTYQAIVHGCIQPSEGTIDAPIARSEDSIITRTVADHGQRSITHYSVVEQCSDYSYVSIQLETGRTHQIRVHFSHLNHPLLGDDLYGGRREWIARQALHSYEVTFYHPILHKELCFTAPLPHDMKAILERERTI</sequence>
<dbReference type="InterPro" id="IPR006145">
    <property type="entry name" value="PsdUridine_synth_RsuA/RluA"/>
</dbReference>
<feature type="active site" evidence="4">
    <location>
        <position position="138"/>
    </location>
</feature>
<comment type="similarity">
    <text evidence="2 5">Belongs to the pseudouridine synthase RluA family.</text>
</comment>
<dbReference type="InterPro" id="IPR006225">
    <property type="entry name" value="PsdUridine_synth_RluC/D"/>
</dbReference>
<gene>
    <name evidence="7" type="ORF">AMD01_00710</name>
</gene>
<evidence type="ECO:0000256" key="2">
    <source>
        <dbReference type="ARBA" id="ARBA00010876"/>
    </source>
</evidence>
<dbReference type="Pfam" id="PF00849">
    <property type="entry name" value="PseudoU_synth_2"/>
    <property type="match status" value="1"/>
</dbReference>
<comment type="catalytic activity">
    <reaction evidence="1 5">
        <text>a uridine in RNA = a pseudouridine in RNA</text>
        <dbReference type="Rhea" id="RHEA:48348"/>
        <dbReference type="Rhea" id="RHEA-COMP:12068"/>
        <dbReference type="Rhea" id="RHEA-COMP:12069"/>
        <dbReference type="ChEBI" id="CHEBI:65314"/>
        <dbReference type="ChEBI" id="CHEBI:65315"/>
    </reaction>
</comment>
<protein>
    <recommendedName>
        <fullName evidence="5">Pseudouridine synthase</fullName>
        <ecNumber evidence="5">5.4.99.-</ecNumber>
    </recommendedName>
</protein>
<dbReference type="InterPro" id="IPR020103">
    <property type="entry name" value="PsdUridine_synth_cat_dom_sf"/>
</dbReference>
<dbReference type="GO" id="GO:0009982">
    <property type="term" value="F:pseudouridine synthase activity"/>
    <property type="evidence" value="ECO:0007669"/>
    <property type="project" value="InterPro"/>
</dbReference>
<dbReference type="PANTHER" id="PTHR21600">
    <property type="entry name" value="MITOCHONDRIAL RNA PSEUDOURIDINE SYNTHASE"/>
    <property type="match status" value="1"/>
</dbReference>
<dbReference type="PANTHER" id="PTHR21600:SF35">
    <property type="entry name" value="PSEUDOURIDINE SYNTHASE"/>
    <property type="match status" value="1"/>
</dbReference>
<keyword evidence="8" id="KW-1185">Reference proteome</keyword>
<dbReference type="FunFam" id="3.30.2350.10:FF:000005">
    <property type="entry name" value="Pseudouridine synthase"/>
    <property type="match status" value="1"/>
</dbReference>
<feature type="domain" description="Pseudouridine synthase RsuA/RluA-like" evidence="6">
    <location>
        <begin position="91"/>
        <end position="242"/>
    </location>
</feature>
<dbReference type="AlphaFoldDB" id="A0A0M0LH65"/>
<evidence type="ECO:0000256" key="1">
    <source>
        <dbReference type="ARBA" id="ARBA00000073"/>
    </source>
</evidence>
<dbReference type="GO" id="GO:0140098">
    <property type="term" value="F:catalytic activity, acting on RNA"/>
    <property type="evidence" value="ECO:0007669"/>
    <property type="project" value="UniProtKB-ARBA"/>
</dbReference>
<dbReference type="SUPFAM" id="SSF55120">
    <property type="entry name" value="Pseudouridine synthase"/>
    <property type="match status" value="1"/>
</dbReference>
<comment type="function">
    <text evidence="5">Responsible for synthesis of pseudouridine from uracil.</text>
</comment>
<dbReference type="PROSITE" id="PS01129">
    <property type="entry name" value="PSI_RLU"/>
    <property type="match status" value="1"/>
</dbReference>
<dbReference type="EC" id="5.4.99.-" evidence="5"/>
<reference evidence="8" key="1">
    <citation type="submission" date="2015-08" db="EMBL/GenBank/DDBJ databases">
        <title>Fjat-14210 dsm16467.</title>
        <authorList>
            <person name="Liu B."/>
            <person name="Wang J."/>
            <person name="Zhu Y."/>
            <person name="Liu G."/>
            <person name="Chen Q."/>
            <person name="Chen Z."/>
            <person name="Lan J."/>
            <person name="Che J."/>
            <person name="Ge C."/>
            <person name="Shi H."/>
            <person name="Pan Z."/>
            <person name="Liu X."/>
        </authorList>
    </citation>
    <scope>NUCLEOTIDE SEQUENCE [LARGE SCALE GENOMIC DNA]</scope>
    <source>
        <strain evidence="8">DSM 16467</strain>
    </source>
</reference>
<dbReference type="GO" id="GO:0003723">
    <property type="term" value="F:RNA binding"/>
    <property type="evidence" value="ECO:0007669"/>
    <property type="project" value="InterPro"/>
</dbReference>
<proteinExistence type="inferred from homology"/>
<evidence type="ECO:0000259" key="6">
    <source>
        <dbReference type="Pfam" id="PF00849"/>
    </source>
</evidence>
<dbReference type="GO" id="GO:0000455">
    <property type="term" value="P:enzyme-directed rRNA pseudouridine synthesis"/>
    <property type="evidence" value="ECO:0007669"/>
    <property type="project" value="TreeGrafter"/>
</dbReference>
<organism evidence="7 8">
    <name type="scientific">Priestia koreensis</name>
    <dbReference type="NCBI Taxonomy" id="284581"/>
    <lineage>
        <taxon>Bacteria</taxon>
        <taxon>Bacillati</taxon>
        <taxon>Bacillota</taxon>
        <taxon>Bacilli</taxon>
        <taxon>Bacillales</taxon>
        <taxon>Bacillaceae</taxon>
        <taxon>Priestia</taxon>
    </lineage>
</organism>
<accession>A0A0M0LH65</accession>
<dbReference type="PATRIC" id="fig|284581.3.peg.384"/>
<evidence type="ECO:0000256" key="4">
    <source>
        <dbReference type="PIRSR" id="PIRSR606225-1"/>
    </source>
</evidence>
<dbReference type="EMBL" id="LILC01000002">
    <property type="protein sequence ID" value="KOO50316.1"/>
    <property type="molecule type" value="Genomic_DNA"/>
</dbReference>
<dbReference type="Gene3D" id="3.30.2350.10">
    <property type="entry name" value="Pseudouridine synthase"/>
    <property type="match status" value="1"/>
</dbReference>
<dbReference type="Proteomes" id="UP000037558">
    <property type="component" value="Unassembled WGS sequence"/>
</dbReference>
<evidence type="ECO:0000313" key="8">
    <source>
        <dbReference type="Proteomes" id="UP000037558"/>
    </source>
</evidence>
<evidence type="ECO:0000313" key="7">
    <source>
        <dbReference type="EMBL" id="KOO50316.1"/>
    </source>
</evidence>
<dbReference type="NCBIfam" id="TIGR00005">
    <property type="entry name" value="rluA_subfam"/>
    <property type="match status" value="1"/>
</dbReference>
<comment type="caution">
    <text evidence="7">The sequence shown here is derived from an EMBL/GenBank/DDBJ whole genome shotgun (WGS) entry which is preliminary data.</text>
</comment>
<keyword evidence="3 5" id="KW-0413">Isomerase</keyword>
<name>A0A0M0LH65_9BACI</name>
<dbReference type="InterPro" id="IPR006224">
    <property type="entry name" value="PsdUridine_synth_RluA-like_CS"/>
</dbReference>
<dbReference type="InterPro" id="IPR050188">
    <property type="entry name" value="RluA_PseudoU_synthase"/>
</dbReference>
<dbReference type="OrthoDB" id="9807829at2"/>
<evidence type="ECO:0000256" key="3">
    <source>
        <dbReference type="ARBA" id="ARBA00023235"/>
    </source>
</evidence>
<dbReference type="CDD" id="cd02869">
    <property type="entry name" value="PseudoU_synth_RluA_like"/>
    <property type="match status" value="1"/>
</dbReference>
<dbReference type="STRING" id="284581.AMD01_00710"/>
<dbReference type="RefSeq" id="WP_053399466.1">
    <property type="nucleotide sequence ID" value="NZ_JAUKEN010000002.1"/>
</dbReference>